<reference evidence="8 9" key="1">
    <citation type="journal article" date="2015" name="Int. J. Syst. Evol. Microbiol.">
        <title>Methanoculleus taiwanensis sp. nov., a methanogen isolated from deep marine sediment at the deformation front area near Taiwan.</title>
        <authorList>
            <person name="Weng C.Y."/>
            <person name="Chen S.C."/>
            <person name="Lai M.C."/>
            <person name="Wu S.Y."/>
            <person name="Lin S."/>
            <person name="Yang T.F."/>
            <person name="Chen P.C."/>
        </authorList>
    </citation>
    <scope>NUCLEOTIDE SEQUENCE [LARGE SCALE GENOMIC DNA]</scope>
    <source>
        <strain evidence="8 9">CYW4</strain>
    </source>
</reference>
<evidence type="ECO:0000256" key="1">
    <source>
        <dbReference type="ARBA" id="ARBA00004236"/>
    </source>
</evidence>
<evidence type="ECO:0000256" key="2">
    <source>
        <dbReference type="ARBA" id="ARBA00022475"/>
    </source>
</evidence>
<comment type="subcellular location">
    <subcellularLocation>
        <location evidence="1">Cell membrane</location>
    </subcellularLocation>
</comment>
<dbReference type="Proteomes" id="UP000290932">
    <property type="component" value="Unassembled WGS sequence"/>
</dbReference>
<comment type="caution">
    <text evidence="8">The sequence shown here is derived from an EMBL/GenBank/DDBJ whole genome shotgun (WGS) entry which is preliminary data.</text>
</comment>
<feature type="transmembrane region" description="Helical" evidence="6">
    <location>
        <begin position="90"/>
        <end position="108"/>
    </location>
</feature>
<dbReference type="EMBL" id="LHQS01000003">
    <property type="protein sequence ID" value="RXE55517.1"/>
    <property type="molecule type" value="Genomic_DNA"/>
</dbReference>
<evidence type="ECO:0000313" key="9">
    <source>
        <dbReference type="Proteomes" id="UP000290932"/>
    </source>
</evidence>
<feature type="domain" description="PDGLE" evidence="7">
    <location>
        <begin position="5"/>
        <end position="112"/>
    </location>
</feature>
<dbReference type="InterPro" id="IPR025937">
    <property type="entry name" value="PDGLE_dom"/>
</dbReference>
<keyword evidence="5 6" id="KW-0472">Membrane</keyword>
<name>A0A498GZG0_9EURY</name>
<proteinExistence type="predicted"/>
<evidence type="ECO:0000256" key="6">
    <source>
        <dbReference type="SAM" id="Phobius"/>
    </source>
</evidence>
<keyword evidence="2" id="KW-1003">Cell membrane</keyword>
<dbReference type="GO" id="GO:0005886">
    <property type="term" value="C:plasma membrane"/>
    <property type="evidence" value="ECO:0007669"/>
    <property type="project" value="UniProtKB-SubCell"/>
</dbReference>
<dbReference type="Pfam" id="PF13190">
    <property type="entry name" value="PDGLE"/>
    <property type="match status" value="1"/>
</dbReference>
<accession>A0A498GZG0</accession>
<dbReference type="RefSeq" id="WP_128694726.1">
    <property type="nucleotide sequence ID" value="NZ_LHQS01000003.1"/>
</dbReference>
<protein>
    <submittedName>
        <fullName evidence="8">Cobalt transporter</fullName>
    </submittedName>
</protein>
<evidence type="ECO:0000256" key="4">
    <source>
        <dbReference type="ARBA" id="ARBA00022989"/>
    </source>
</evidence>
<evidence type="ECO:0000313" key="8">
    <source>
        <dbReference type="EMBL" id="RXE55517.1"/>
    </source>
</evidence>
<dbReference type="AlphaFoldDB" id="A0A498GZG0"/>
<evidence type="ECO:0000256" key="3">
    <source>
        <dbReference type="ARBA" id="ARBA00022692"/>
    </source>
</evidence>
<keyword evidence="9" id="KW-1185">Reference proteome</keyword>
<sequence length="116" mass="11971">MDRRMIILGGIAVALIIAVAAPFLASGSPDGLESAFYGIYGAKSLTGDAIDEEAAEHAEGQIVEVTGNSFAYDSPLPDYTVPGMDKPGEVLAVVLGTLVLFGIAYGVARISARPDN</sequence>
<keyword evidence="4 6" id="KW-1133">Transmembrane helix</keyword>
<gene>
    <name evidence="8" type="ORF">ABH15_12450</name>
</gene>
<keyword evidence="3 6" id="KW-0812">Transmembrane</keyword>
<dbReference type="OrthoDB" id="142687at2157"/>
<evidence type="ECO:0000256" key="5">
    <source>
        <dbReference type="ARBA" id="ARBA00023136"/>
    </source>
</evidence>
<evidence type="ECO:0000259" key="7">
    <source>
        <dbReference type="Pfam" id="PF13190"/>
    </source>
</evidence>
<organism evidence="8 9">
    <name type="scientific">Methanoculleus taiwanensis</name>
    <dbReference type="NCBI Taxonomy" id="1550565"/>
    <lineage>
        <taxon>Archaea</taxon>
        <taxon>Methanobacteriati</taxon>
        <taxon>Methanobacteriota</taxon>
        <taxon>Stenosarchaea group</taxon>
        <taxon>Methanomicrobia</taxon>
        <taxon>Methanomicrobiales</taxon>
        <taxon>Methanomicrobiaceae</taxon>
        <taxon>Methanoculleus</taxon>
    </lineage>
</organism>